<dbReference type="EMBL" id="JBBNAG010000002">
    <property type="protein sequence ID" value="KAK9158370.1"/>
    <property type="molecule type" value="Genomic_DNA"/>
</dbReference>
<gene>
    <name evidence="1" type="ORF">Scep_004944</name>
</gene>
<dbReference type="Proteomes" id="UP001419268">
    <property type="component" value="Unassembled WGS sequence"/>
</dbReference>
<organism evidence="1 2">
    <name type="scientific">Stephania cephalantha</name>
    <dbReference type="NCBI Taxonomy" id="152367"/>
    <lineage>
        <taxon>Eukaryota</taxon>
        <taxon>Viridiplantae</taxon>
        <taxon>Streptophyta</taxon>
        <taxon>Embryophyta</taxon>
        <taxon>Tracheophyta</taxon>
        <taxon>Spermatophyta</taxon>
        <taxon>Magnoliopsida</taxon>
        <taxon>Ranunculales</taxon>
        <taxon>Menispermaceae</taxon>
        <taxon>Menispermoideae</taxon>
        <taxon>Cissampelideae</taxon>
        <taxon>Stephania</taxon>
    </lineage>
</organism>
<name>A0AAP0KVW9_9MAGN</name>
<evidence type="ECO:0000313" key="1">
    <source>
        <dbReference type="EMBL" id="KAK9158370.1"/>
    </source>
</evidence>
<proteinExistence type="predicted"/>
<dbReference type="AlphaFoldDB" id="A0AAP0KVW9"/>
<sequence>MTFESKYFVLSCVGSNENSYELLKIDLIAIGEIWMKLIDLDESWSKSRN</sequence>
<protein>
    <submittedName>
        <fullName evidence="1">Uncharacterized protein</fullName>
    </submittedName>
</protein>
<keyword evidence="2" id="KW-1185">Reference proteome</keyword>
<comment type="caution">
    <text evidence="1">The sequence shown here is derived from an EMBL/GenBank/DDBJ whole genome shotgun (WGS) entry which is preliminary data.</text>
</comment>
<accession>A0AAP0KVW9</accession>
<evidence type="ECO:0000313" key="2">
    <source>
        <dbReference type="Proteomes" id="UP001419268"/>
    </source>
</evidence>
<reference evidence="1 2" key="1">
    <citation type="submission" date="2024-01" db="EMBL/GenBank/DDBJ databases">
        <title>Genome assemblies of Stephania.</title>
        <authorList>
            <person name="Yang L."/>
        </authorList>
    </citation>
    <scope>NUCLEOTIDE SEQUENCE [LARGE SCALE GENOMIC DNA]</scope>
    <source>
        <strain evidence="1">JXDWG</strain>
        <tissue evidence="1">Leaf</tissue>
    </source>
</reference>